<accession>H3NQA4</accession>
<comment type="caution">
    <text evidence="10">The sequence shown here is derived from an EMBL/GenBank/DDBJ whole genome shotgun (WGS) entry which is preliminary data.</text>
</comment>
<feature type="domain" description="PTS EIIA type-4" evidence="9">
    <location>
        <begin position="2"/>
        <end position="125"/>
    </location>
</feature>
<keyword evidence="5" id="KW-0762">Sugar transport</keyword>
<dbReference type="GO" id="GO:0016773">
    <property type="term" value="F:phosphotransferase activity, alcohol group as acceptor"/>
    <property type="evidence" value="ECO:0007669"/>
    <property type="project" value="InterPro"/>
</dbReference>
<dbReference type="OrthoDB" id="9799827at2"/>
<evidence type="ECO:0000313" key="11">
    <source>
        <dbReference type="Proteomes" id="UP000004191"/>
    </source>
</evidence>
<evidence type="ECO:0000313" key="10">
    <source>
        <dbReference type="EMBL" id="EHR32584.1"/>
    </source>
</evidence>
<gene>
    <name evidence="10" type="ORF">HMPREF9709_01515</name>
</gene>
<evidence type="ECO:0000259" key="9">
    <source>
        <dbReference type="PROSITE" id="PS51096"/>
    </source>
</evidence>
<dbReference type="GO" id="GO:0005737">
    <property type="term" value="C:cytoplasm"/>
    <property type="evidence" value="ECO:0007669"/>
    <property type="project" value="UniProtKB-SubCell"/>
</dbReference>
<comment type="subcellular location">
    <subcellularLocation>
        <location evidence="1">Cytoplasm</location>
    </subcellularLocation>
</comment>
<dbReference type="InterPro" id="IPR051471">
    <property type="entry name" value="Bacterial_PTS_sugar_comp"/>
</dbReference>
<evidence type="ECO:0000256" key="4">
    <source>
        <dbReference type="ARBA" id="ARBA00022553"/>
    </source>
</evidence>
<dbReference type="PANTHER" id="PTHR33799:SF1">
    <property type="entry name" value="PTS SYSTEM MANNOSE-SPECIFIC EIIAB COMPONENT-RELATED"/>
    <property type="match status" value="1"/>
</dbReference>
<keyword evidence="3" id="KW-0963">Cytoplasm</keyword>
<dbReference type="STRING" id="883114.HMPREF9709_01515"/>
<dbReference type="eggNOG" id="COG2893">
    <property type="taxonomic scope" value="Bacteria"/>
</dbReference>
<keyword evidence="4" id="KW-0597">Phosphoprotein</keyword>
<dbReference type="CDD" id="cd00006">
    <property type="entry name" value="PTS_IIA_man"/>
    <property type="match status" value="1"/>
</dbReference>
<keyword evidence="11" id="KW-1185">Reference proteome</keyword>
<dbReference type="Gene3D" id="3.40.50.510">
    <property type="entry name" value="Phosphotransferase system, mannose-type IIA component"/>
    <property type="match status" value="1"/>
</dbReference>
<keyword evidence="7" id="KW-0598">Phosphotransferase system</keyword>
<dbReference type="SUPFAM" id="SSF53062">
    <property type="entry name" value="PTS system fructose IIA component-like"/>
    <property type="match status" value="1"/>
</dbReference>
<evidence type="ECO:0000256" key="2">
    <source>
        <dbReference type="ARBA" id="ARBA00022448"/>
    </source>
</evidence>
<dbReference type="GO" id="GO:0016301">
    <property type="term" value="F:kinase activity"/>
    <property type="evidence" value="ECO:0007669"/>
    <property type="project" value="UniProtKB-KW"/>
</dbReference>
<keyword evidence="2" id="KW-0813">Transport</keyword>
<reference evidence="10 11" key="1">
    <citation type="submission" date="2012-01" db="EMBL/GenBank/DDBJ databases">
        <title>The Genome Sequence of Helcococcus kunzii ATCC 51366.</title>
        <authorList>
            <consortium name="The Broad Institute Genome Sequencing Platform"/>
            <person name="Earl A."/>
            <person name="Ward D."/>
            <person name="Feldgarden M."/>
            <person name="Gevers D."/>
            <person name="Huys G."/>
            <person name="Young S.K."/>
            <person name="Zeng Q."/>
            <person name="Gargeya S."/>
            <person name="Fitzgerald M."/>
            <person name="Haas B."/>
            <person name="Abouelleil A."/>
            <person name="Alvarado L."/>
            <person name="Arachchi H.M."/>
            <person name="Berlin A."/>
            <person name="Chapman S.B."/>
            <person name="Gearin G."/>
            <person name="Goldberg J."/>
            <person name="Griggs A."/>
            <person name="Gujja S."/>
            <person name="Hansen M."/>
            <person name="Heiman D."/>
            <person name="Howarth C."/>
            <person name="Larimer J."/>
            <person name="Lui A."/>
            <person name="MacDonald P.J.P."/>
            <person name="McCowen C."/>
            <person name="Montmayeur A."/>
            <person name="Murphy C."/>
            <person name="Neiman D."/>
            <person name="Pearson M."/>
            <person name="Priest M."/>
            <person name="Roberts A."/>
            <person name="Saif S."/>
            <person name="Shea T."/>
            <person name="Sisk P."/>
            <person name="Stolte C."/>
            <person name="Sykes S."/>
            <person name="Wortman J."/>
            <person name="Nusbaum C."/>
            <person name="Birren B."/>
        </authorList>
    </citation>
    <scope>NUCLEOTIDE SEQUENCE [LARGE SCALE GENOMIC DNA]</scope>
    <source>
        <strain evidence="10 11">ATCC 51366</strain>
    </source>
</reference>
<evidence type="ECO:0000256" key="1">
    <source>
        <dbReference type="ARBA" id="ARBA00004496"/>
    </source>
</evidence>
<organism evidence="10 11">
    <name type="scientific">Helcococcus kunzii ATCC 51366</name>
    <dbReference type="NCBI Taxonomy" id="883114"/>
    <lineage>
        <taxon>Bacteria</taxon>
        <taxon>Bacillati</taxon>
        <taxon>Bacillota</taxon>
        <taxon>Tissierellia</taxon>
        <taxon>Tissierellales</taxon>
        <taxon>Peptoniphilaceae</taxon>
        <taxon>Helcococcus</taxon>
    </lineage>
</organism>
<dbReference type="GO" id="GO:0016020">
    <property type="term" value="C:membrane"/>
    <property type="evidence" value="ECO:0007669"/>
    <property type="project" value="InterPro"/>
</dbReference>
<evidence type="ECO:0000256" key="8">
    <source>
        <dbReference type="ARBA" id="ARBA00022777"/>
    </source>
</evidence>
<protein>
    <submittedName>
        <fullName evidence="10">PTS system, mannose/fructose/sorbose family, IIA component</fullName>
    </submittedName>
</protein>
<evidence type="ECO:0000256" key="3">
    <source>
        <dbReference type="ARBA" id="ARBA00022490"/>
    </source>
</evidence>
<dbReference type="NCBIfam" id="TIGR00824">
    <property type="entry name" value="EIIA-man"/>
    <property type="match status" value="1"/>
</dbReference>
<proteinExistence type="predicted"/>
<dbReference type="PROSITE" id="PS51096">
    <property type="entry name" value="PTS_EIIA_TYPE_4"/>
    <property type="match status" value="1"/>
</dbReference>
<dbReference type="EMBL" id="AGEI01000028">
    <property type="protein sequence ID" value="EHR32584.1"/>
    <property type="molecule type" value="Genomic_DNA"/>
</dbReference>
<evidence type="ECO:0000256" key="6">
    <source>
        <dbReference type="ARBA" id="ARBA00022679"/>
    </source>
</evidence>
<dbReference type="AlphaFoldDB" id="H3NQA4"/>
<dbReference type="GeneID" id="96999465"/>
<evidence type="ECO:0000256" key="7">
    <source>
        <dbReference type="ARBA" id="ARBA00022683"/>
    </source>
</evidence>
<dbReference type="InterPro" id="IPR013789">
    <property type="entry name" value="PTS_EIIA_man"/>
</dbReference>
<name>H3NQA4_9FIRM</name>
<dbReference type="Proteomes" id="UP000004191">
    <property type="component" value="Unassembled WGS sequence"/>
</dbReference>
<dbReference type="Pfam" id="PF03610">
    <property type="entry name" value="EIIA-man"/>
    <property type="match status" value="1"/>
</dbReference>
<dbReference type="InterPro" id="IPR036662">
    <property type="entry name" value="PTS_EIIA_man-typ_sf"/>
</dbReference>
<dbReference type="RefSeq" id="WP_005399030.1">
    <property type="nucleotide sequence ID" value="NZ_JH601088.1"/>
</dbReference>
<keyword evidence="6" id="KW-0808">Transferase</keyword>
<sequence length="130" mass="14432">MNTGIIVCTHGKTGIELVNSAKMIIGEQNNIAAVEFIESDSPEDIMDKYINKIKNFYNCDNVLFLVDLKGGTPFNVAVRYSISNENALVVTGVNIPMLIQVLMTKEDLSLKELSYEAKKYGIIGIEEIEI</sequence>
<dbReference type="InterPro" id="IPR033887">
    <property type="entry name" value="PTS_IIA_man"/>
</dbReference>
<dbReference type="PANTHER" id="PTHR33799">
    <property type="entry name" value="PTS PERMEASE-RELATED-RELATED"/>
    <property type="match status" value="1"/>
</dbReference>
<evidence type="ECO:0000256" key="5">
    <source>
        <dbReference type="ARBA" id="ARBA00022597"/>
    </source>
</evidence>
<dbReference type="InterPro" id="IPR004701">
    <property type="entry name" value="PTS_EIIA_man-typ"/>
</dbReference>
<dbReference type="GO" id="GO:0009401">
    <property type="term" value="P:phosphoenolpyruvate-dependent sugar phosphotransferase system"/>
    <property type="evidence" value="ECO:0007669"/>
    <property type="project" value="UniProtKB-KW"/>
</dbReference>
<keyword evidence="8" id="KW-0418">Kinase</keyword>
<dbReference type="HOGENOM" id="CLU_123235_1_1_9"/>